<evidence type="ECO:0000256" key="4">
    <source>
        <dbReference type="ARBA" id="ARBA00022825"/>
    </source>
</evidence>
<evidence type="ECO:0000256" key="1">
    <source>
        <dbReference type="ARBA" id="ARBA00008683"/>
    </source>
</evidence>
<dbReference type="Proteomes" id="UP000430368">
    <property type="component" value="Chromosome"/>
</dbReference>
<dbReference type="PANTHER" id="PTHR33209:SF1">
    <property type="entry name" value="PEPTIDASE S49 DOMAIN-CONTAINING PROTEIN"/>
    <property type="match status" value="1"/>
</dbReference>
<accession>A0ABX6GHG9</accession>
<dbReference type="InterPro" id="IPR002142">
    <property type="entry name" value="Peptidase_S49"/>
</dbReference>
<dbReference type="SUPFAM" id="SSF52096">
    <property type="entry name" value="ClpP/crotonase"/>
    <property type="match status" value="1"/>
</dbReference>
<dbReference type="Gene3D" id="3.90.226.10">
    <property type="entry name" value="2-enoyl-CoA Hydratase, Chain A, domain 1"/>
    <property type="match status" value="1"/>
</dbReference>
<protein>
    <submittedName>
        <fullName evidence="7">S49 family peptidase</fullName>
    </submittedName>
</protein>
<dbReference type="Pfam" id="PF01343">
    <property type="entry name" value="Peptidase_S49"/>
    <property type="match status" value="1"/>
</dbReference>
<dbReference type="InterPro" id="IPR029045">
    <property type="entry name" value="ClpP/crotonase-like_dom_sf"/>
</dbReference>
<organism evidence="7 8">
    <name type="scientific">Serratia rhizosphaerae</name>
    <dbReference type="NCBI Taxonomy" id="2597702"/>
    <lineage>
        <taxon>Bacteria</taxon>
        <taxon>Pseudomonadati</taxon>
        <taxon>Pseudomonadota</taxon>
        <taxon>Gammaproteobacteria</taxon>
        <taxon>Enterobacterales</taxon>
        <taxon>Yersiniaceae</taxon>
        <taxon>Serratia</taxon>
    </lineage>
</organism>
<sequence>MQWPSYQHLAARVFNQPLLLEPAYARVFFSVLGERLGASRLVDAVTGQAYAGDALKKLAFGWDDDEGGRRTKSYRVENGIAVLPVTGTLVHKFGYVQPFSGMTGYDGIITRLQLALDDPAVKGILLDIDSPGGEVAGAFDTADLIARARDKKPVWSLANDMACSAGYLLASACSQRLITQTGVVGSIGVVVAHRSLERALEQAGVDITLIYAGSHKVDGNPYQQLPDDVRADIQMRVDENREMFAAKVAEYTGLTKEAVLATEADTYEGEAAIEAGLAGRVVNYADAVSVMAASMKPKGVYMSEPEKKVQLPEGLQAEASTQVDIPVSPAASVDAAVVASDEMHRIMSILECDEAKGREPQAKALAKVPGMTLDAAKAVLSASPLSAQAKTETALDALMEKESPDAVSGGEPKKTDADTRMGVLNAAVERLTGE</sequence>
<dbReference type="EMBL" id="CP041764">
    <property type="protein sequence ID" value="QHA85698.1"/>
    <property type="molecule type" value="Genomic_DNA"/>
</dbReference>
<evidence type="ECO:0000256" key="2">
    <source>
        <dbReference type="ARBA" id="ARBA00022670"/>
    </source>
</evidence>
<dbReference type="InterPro" id="IPR033855">
    <property type="entry name" value="Protein_C"/>
</dbReference>
<evidence type="ECO:0000313" key="8">
    <source>
        <dbReference type="Proteomes" id="UP000430368"/>
    </source>
</evidence>
<dbReference type="Gene3D" id="6.20.330.10">
    <property type="match status" value="1"/>
</dbReference>
<dbReference type="PANTHER" id="PTHR33209">
    <property type="entry name" value="PROTEASE 4"/>
    <property type="match status" value="1"/>
</dbReference>
<dbReference type="CDD" id="cd07022">
    <property type="entry name" value="S49_Sppa_36K_type"/>
    <property type="match status" value="1"/>
</dbReference>
<reference evidence="7 8" key="1">
    <citation type="submission" date="2019-07" db="EMBL/GenBank/DDBJ databases">
        <title>Serratia dokdonensis sp. nov., an elicitor of systemic resistance in Nicotiana Tabacum.</title>
        <authorList>
            <person name="Son J.-S."/>
            <person name="Hwang Y.-J."/>
            <person name="Lee S.-Y."/>
            <person name="Ghim S.-Y."/>
        </authorList>
    </citation>
    <scope>NUCLEOTIDE SEQUENCE [LARGE SCALE GENOMIC DNA]</scope>
    <source>
        <strain evidence="7 8">KUDC3025</strain>
    </source>
</reference>
<proteinExistence type="inferred from homology"/>
<evidence type="ECO:0000256" key="5">
    <source>
        <dbReference type="SAM" id="MobiDB-lite"/>
    </source>
</evidence>
<evidence type="ECO:0000313" key="7">
    <source>
        <dbReference type="EMBL" id="QHA85698.1"/>
    </source>
</evidence>
<keyword evidence="2" id="KW-0645">Protease</keyword>
<feature type="region of interest" description="Disordered" evidence="5">
    <location>
        <begin position="400"/>
        <end position="420"/>
    </location>
</feature>
<name>A0ABX6GHG9_9GAMM</name>
<keyword evidence="8" id="KW-1185">Reference proteome</keyword>
<evidence type="ECO:0000256" key="3">
    <source>
        <dbReference type="ARBA" id="ARBA00022801"/>
    </source>
</evidence>
<keyword evidence="4" id="KW-0720">Serine protease</keyword>
<evidence type="ECO:0000259" key="6">
    <source>
        <dbReference type="Pfam" id="PF01343"/>
    </source>
</evidence>
<comment type="similarity">
    <text evidence="1">Belongs to the peptidase S49 family.</text>
</comment>
<keyword evidence="3" id="KW-0378">Hydrolase</keyword>
<feature type="domain" description="Peptidase S49" evidence="6">
    <location>
        <begin position="148"/>
        <end position="294"/>
    </location>
</feature>
<gene>
    <name evidence="7" type="ORF">FO014_01155</name>
</gene>
<dbReference type="RefSeq" id="WP_160027177.1">
    <property type="nucleotide sequence ID" value="NZ_CP041764.1"/>
</dbReference>